<dbReference type="EMBL" id="JBBPBN010000012">
    <property type="protein sequence ID" value="KAK9027816.1"/>
    <property type="molecule type" value="Genomic_DNA"/>
</dbReference>
<evidence type="ECO:0000256" key="1">
    <source>
        <dbReference type="SAM" id="MobiDB-lite"/>
    </source>
</evidence>
<keyword evidence="3" id="KW-1185">Reference proteome</keyword>
<comment type="caution">
    <text evidence="2">The sequence shown here is derived from an EMBL/GenBank/DDBJ whole genome shotgun (WGS) entry which is preliminary data.</text>
</comment>
<dbReference type="Proteomes" id="UP001396334">
    <property type="component" value="Unassembled WGS sequence"/>
</dbReference>
<evidence type="ECO:0000313" key="2">
    <source>
        <dbReference type="EMBL" id="KAK9027816.1"/>
    </source>
</evidence>
<evidence type="ECO:0000313" key="3">
    <source>
        <dbReference type="Proteomes" id="UP001396334"/>
    </source>
</evidence>
<protein>
    <submittedName>
        <fullName evidence="2">Uncharacterized protein</fullName>
    </submittedName>
</protein>
<reference evidence="2 3" key="1">
    <citation type="journal article" date="2024" name="G3 (Bethesda)">
        <title>Genome assembly of Hibiscus sabdariffa L. provides insights into metabolisms of medicinal natural products.</title>
        <authorList>
            <person name="Kim T."/>
        </authorList>
    </citation>
    <scope>NUCLEOTIDE SEQUENCE [LARGE SCALE GENOMIC DNA]</scope>
    <source>
        <strain evidence="2">TK-2024</strain>
        <tissue evidence="2">Old leaves</tissue>
    </source>
</reference>
<sequence length="168" mass="18919">MLMTFRTRQGSNYGIGRGRVGEPAMAELSRIRHISCQPRFSRRGRRFRQAKAANCPARTANQSPAEISAEAGLDKKYKVERVKLTKRVNTVHVRDQKHELTPPRNSGYKKVTDSSPRNIEYKQDRQLFGLRDKPITQHDALPNSEVPAKIIGPGRTRCLPAEASPLSS</sequence>
<gene>
    <name evidence="2" type="ORF">V6N11_067638</name>
</gene>
<feature type="region of interest" description="Disordered" evidence="1">
    <location>
        <begin position="95"/>
        <end position="114"/>
    </location>
</feature>
<proteinExistence type="predicted"/>
<name>A0ABR2SS49_9ROSI</name>
<accession>A0ABR2SS49</accession>
<organism evidence="2 3">
    <name type="scientific">Hibiscus sabdariffa</name>
    <name type="common">roselle</name>
    <dbReference type="NCBI Taxonomy" id="183260"/>
    <lineage>
        <taxon>Eukaryota</taxon>
        <taxon>Viridiplantae</taxon>
        <taxon>Streptophyta</taxon>
        <taxon>Embryophyta</taxon>
        <taxon>Tracheophyta</taxon>
        <taxon>Spermatophyta</taxon>
        <taxon>Magnoliopsida</taxon>
        <taxon>eudicotyledons</taxon>
        <taxon>Gunneridae</taxon>
        <taxon>Pentapetalae</taxon>
        <taxon>rosids</taxon>
        <taxon>malvids</taxon>
        <taxon>Malvales</taxon>
        <taxon>Malvaceae</taxon>
        <taxon>Malvoideae</taxon>
        <taxon>Hibiscus</taxon>
    </lineage>
</organism>